<feature type="compositionally biased region" description="Low complexity" evidence="7">
    <location>
        <begin position="1138"/>
        <end position="1163"/>
    </location>
</feature>
<dbReference type="PANTHER" id="PTHR46022:SF1">
    <property type="entry name" value="PROTEIN PATCHED"/>
    <property type="match status" value="1"/>
</dbReference>
<feature type="transmembrane region" description="Helical" evidence="8">
    <location>
        <begin position="542"/>
        <end position="564"/>
    </location>
</feature>
<feature type="transmembrane region" description="Helical" evidence="8">
    <location>
        <begin position="57"/>
        <end position="76"/>
    </location>
</feature>
<keyword evidence="11" id="KW-1185">Reference proteome</keyword>
<evidence type="ECO:0000259" key="9">
    <source>
        <dbReference type="PROSITE" id="PS50156"/>
    </source>
</evidence>
<keyword evidence="3 8" id="KW-0812">Transmembrane</keyword>
<feature type="region of interest" description="Disordered" evidence="7">
    <location>
        <begin position="1249"/>
        <end position="1306"/>
    </location>
</feature>
<evidence type="ECO:0000256" key="1">
    <source>
        <dbReference type="ARBA" id="ARBA00004141"/>
    </source>
</evidence>
<feature type="transmembrane region" description="Helical" evidence="8">
    <location>
        <begin position="410"/>
        <end position="432"/>
    </location>
</feature>
<feature type="compositionally biased region" description="Polar residues" evidence="7">
    <location>
        <begin position="1173"/>
        <end position="1183"/>
    </location>
</feature>
<dbReference type="InterPro" id="IPR000731">
    <property type="entry name" value="SSD"/>
</dbReference>
<proteinExistence type="inferred from homology"/>
<evidence type="ECO:0000256" key="3">
    <source>
        <dbReference type="ARBA" id="ARBA00022692"/>
    </source>
</evidence>
<gene>
    <name evidence="10" type="ORF">ODALV1_LOCUS21333</name>
</gene>
<evidence type="ECO:0000256" key="7">
    <source>
        <dbReference type="SAM" id="MobiDB-lite"/>
    </source>
</evidence>
<comment type="caution">
    <text evidence="10">The sequence shown here is derived from an EMBL/GenBank/DDBJ whole genome shotgun (WGS) entry which is preliminary data.</text>
</comment>
<organism evidence="10 11">
    <name type="scientific">Orchesella dallaii</name>
    <dbReference type="NCBI Taxonomy" id="48710"/>
    <lineage>
        <taxon>Eukaryota</taxon>
        <taxon>Metazoa</taxon>
        <taxon>Ecdysozoa</taxon>
        <taxon>Arthropoda</taxon>
        <taxon>Hexapoda</taxon>
        <taxon>Collembola</taxon>
        <taxon>Entomobryomorpha</taxon>
        <taxon>Entomobryoidea</taxon>
        <taxon>Orchesellidae</taxon>
        <taxon>Orchesellinae</taxon>
        <taxon>Orchesella</taxon>
    </lineage>
</organism>
<reference evidence="10 11" key="1">
    <citation type="submission" date="2024-08" db="EMBL/GenBank/DDBJ databases">
        <authorList>
            <person name="Cucini C."/>
            <person name="Frati F."/>
        </authorList>
    </citation>
    <scope>NUCLEOTIDE SEQUENCE [LARGE SCALE GENOMIC DNA]</scope>
</reference>
<feature type="transmembrane region" description="Helical" evidence="8">
    <location>
        <begin position="1079"/>
        <end position="1110"/>
    </location>
</feature>
<dbReference type="InterPro" id="IPR053958">
    <property type="entry name" value="HMGCR/SNAP/NPC1-like_SSD"/>
</dbReference>
<feature type="compositionally biased region" description="Low complexity" evidence="7">
    <location>
        <begin position="1251"/>
        <end position="1297"/>
    </location>
</feature>
<dbReference type="PANTHER" id="PTHR46022">
    <property type="entry name" value="PROTEIN PATCHED"/>
    <property type="match status" value="1"/>
</dbReference>
<feature type="region of interest" description="Disordered" evidence="7">
    <location>
        <begin position="1128"/>
        <end position="1214"/>
    </location>
</feature>
<keyword evidence="6" id="KW-0325">Glycoprotein</keyword>
<sequence length="1306" mass="142835">MKQRSSEPYPAWADAHLALKYITKGKARGSKVGLWVRGESQRRLGHVGKWAGRRGGLVIFVGIVSLALLCVGIQNIRLDTTLASLWTPDSGRLLHELNYVSKVSGLTTDTNEMLIQTPKANAHHSSMLNSKALLEHLQVLQKALSVTVDLYDVTWNMKDLCYSANIPTFDVQFIDQIFEKVFPCVIITPLDCFWDGAKLLGPDFPIQIPGFRGPIKWTNLNPQELLMKARLAGQAGETHIGVFEILEGFMKRAGIGTGYQEKPCLDPKDPDCPITAPNKGAETPPDVASILSQGCYGFAPRFMHWAPDLIIGGPVHNKSGHVVRAGGLMSTVQLMSSSELYEFFRETWRLNHVEWTEAKAQAVLTSWQTRFAEEVTHLSVDEDRSHQFNFYSFTPSGLDSVVESASQFSWTWGGIRVVGVVLSAIFVGHFLDSSESTINWKCRVGLVLGGTAIALLGTAAGCGVAALLKIPFNVASVQVLPYLSMSLASQVFYILLYSQLNTSADAKTTLKKYGFSLLLGICIASLFIAAGALFPIPAVRSLALQGAIFLAVSSLALIVVYPAFCQLFLKKRKIVGTGCNSQSVNINTGGRNGGTNGSRSAPMNTLKNNNITLNNEKNGKDKQYCNLLNNEKNAACLKPDDIDIEITNEEDEPDKCLTRSWTTLYVNLLSWKWFSGIVVMLYLLWIVISGLGMTRLRLGLPITDVVPSHSSEWEFLTAQGKLFPVYHIRAVTKSNFDYPNNQKLLHKFHETMSSLPWVIRDDNGGVPPMWLSVFRSWLLRLQAVLDKEWKLGHLHKEGWTDSASADGILAWKLAVQTGHVDHPVDITQLPSNRLVDSEGVINSRAFYVYLTAWAWNDPLAYGSTASNLKPEPRNWVHSPEDKDLKIPKSAPIKYAEISYLLRTSKEDGTQEEDQESQILAFVKEVRSICGKFEARGLPVFPWGIPFRFYDQYLTLPINSGLVLGLATGAVSVILFFSLGFSLRPVGVILTVAVITMLQIAGAIGWLGVGLNALPVEIGLLGVSLVVFTTVQIVVAFCCIPGSVSVRRAVSFRLVGPPCVQSLILITLTALILYSPEFTFIFTHFTLLVALSSLFSLLNVLLLVPVLLAVLKPQSWLVGLSHEDPAYLQPLTPSPIPKRGSSSRSGGRSSGSSRTGGKNSSSRGNYPPPPYSFRGSSSRNNYYHGSNRGGGHSRAPSEHSLSTITEEPSSCATRRSAEIVVQPQVVVETFDRDCNTTTTKVSAKLKVEVHSSMHSSSSNSNPQSSVNTSTNMSDNSGTSASTSSSGSFTSSSASSTSSYNEKFSVDD</sequence>
<feature type="domain" description="SSD" evidence="9">
    <location>
        <begin position="443"/>
        <end position="567"/>
    </location>
</feature>
<name>A0ABP1RFJ5_9HEXA</name>
<feature type="compositionally biased region" description="Polar residues" evidence="7">
    <location>
        <begin position="1198"/>
        <end position="1212"/>
    </location>
</feature>
<feature type="transmembrane region" description="Helical" evidence="8">
    <location>
        <begin position="479"/>
        <end position="496"/>
    </location>
</feature>
<feature type="transmembrane region" description="Helical" evidence="8">
    <location>
        <begin position="1017"/>
        <end position="1039"/>
    </location>
</feature>
<evidence type="ECO:0000256" key="6">
    <source>
        <dbReference type="ARBA" id="ARBA00023180"/>
    </source>
</evidence>
<dbReference type="EMBL" id="CAXLJM020000072">
    <property type="protein sequence ID" value="CAL8126290.1"/>
    <property type="molecule type" value="Genomic_DNA"/>
</dbReference>
<evidence type="ECO:0000256" key="8">
    <source>
        <dbReference type="SAM" id="Phobius"/>
    </source>
</evidence>
<feature type="transmembrane region" description="Helical" evidence="8">
    <location>
        <begin position="985"/>
        <end position="1005"/>
    </location>
</feature>
<dbReference type="Proteomes" id="UP001642540">
    <property type="component" value="Unassembled WGS sequence"/>
</dbReference>
<comment type="similarity">
    <text evidence="2">Belongs to the patched family.</text>
</comment>
<dbReference type="PROSITE" id="PS50156">
    <property type="entry name" value="SSD"/>
    <property type="match status" value="1"/>
</dbReference>
<feature type="transmembrane region" description="Helical" evidence="8">
    <location>
        <begin position="517"/>
        <end position="536"/>
    </location>
</feature>
<protein>
    <recommendedName>
        <fullName evidence="9">SSD domain-containing protein</fullName>
    </recommendedName>
</protein>
<evidence type="ECO:0000313" key="11">
    <source>
        <dbReference type="Proteomes" id="UP001642540"/>
    </source>
</evidence>
<feature type="transmembrane region" description="Helical" evidence="8">
    <location>
        <begin position="1051"/>
        <end position="1073"/>
    </location>
</feature>
<dbReference type="Pfam" id="PF12349">
    <property type="entry name" value="Sterol-sensing"/>
    <property type="match status" value="1"/>
</dbReference>
<dbReference type="SUPFAM" id="SSF82866">
    <property type="entry name" value="Multidrug efflux transporter AcrB transmembrane domain"/>
    <property type="match status" value="1"/>
</dbReference>
<evidence type="ECO:0000256" key="4">
    <source>
        <dbReference type="ARBA" id="ARBA00022989"/>
    </source>
</evidence>
<evidence type="ECO:0000313" key="10">
    <source>
        <dbReference type="EMBL" id="CAL8126290.1"/>
    </source>
</evidence>
<keyword evidence="4 8" id="KW-1133">Transmembrane helix</keyword>
<evidence type="ECO:0000256" key="5">
    <source>
        <dbReference type="ARBA" id="ARBA00023136"/>
    </source>
</evidence>
<keyword evidence="5 8" id="KW-0472">Membrane</keyword>
<feature type="transmembrane region" description="Helical" evidence="8">
    <location>
        <begin position="673"/>
        <end position="693"/>
    </location>
</feature>
<feature type="transmembrane region" description="Helical" evidence="8">
    <location>
        <begin position="957"/>
        <end position="978"/>
    </location>
</feature>
<comment type="subcellular location">
    <subcellularLocation>
        <location evidence="1">Membrane</location>
        <topology evidence="1">Multi-pass membrane protein</topology>
    </subcellularLocation>
</comment>
<evidence type="ECO:0000256" key="2">
    <source>
        <dbReference type="ARBA" id="ARBA00005585"/>
    </source>
</evidence>
<feature type="transmembrane region" description="Helical" evidence="8">
    <location>
        <begin position="444"/>
        <end position="467"/>
    </location>
</feature>
<accession>A0ABP1RFJ5</accession>